<organism evidence="12">
    <name type="scientific">marine sediment metagenome</name>
    <dbReference type="NCBI Taxonomy" id="412755"/>
    <lineage>
        <taxon>unclassified sequences</taxon>
        <taxon>metagenomes</taxon>
        <taxon>ecological metagenomes</taxon>
    </lineage>
</organism>
<evidence type="ECO:0000256" key="4">
    <source>
        <dbReference type="ARBA" id="ARBA00022519"/>
    </source>
</evidence>
<keyword evidence="4" id="KW-0997">Cell inner membrane</keyword>
<sequence>IKEEGVEKVEKILGIENLYSPSNFLYIHALNQALKAYHLFKKDVDYMLKDGEIIIVDEFTGRLMPGRRYSEGLHQAIEAKERVKVRDENQTLATITIQNYFRMYEKLAGMTGTALTEAAEFRHIYGLETVVILTNEPMIRKDLPDLVYKTEQVKFDNAVEDIVSRYNRGQPVLVGTISIEKSERLSNMLKRRGIPHEVLNAKYHEKEAEIIAKAGQKNSVTIATNMAGRGTDIVLGEGVVELGGLHVFGTERHES</sequence>
<dbReference type="Gene3D" id="3.90.1440.10">
    <property type="entry name" value="SecA, preprotein cross-linking domain"/>
    <property type="match status" value="1"/>
</dbReference>
<dbReference type="GO" id="GO:0031522">
    <property type="term" value="C:cell envelope Sec protein transport complex"/>
    <property type="evidence" value="ECO:0007669"/>
    <property type="project" value="TreeGrafter"/>
</dbReference>
<evidence type="ECO:0000256" key="8">
    <source>
        <dbReference type="ARBA" id="ARBA00022967"/>
    </source>
</evidence>
<dbReference type="InterPro" id="IPR036670">
    <property type="entry name" value="SecA_X-link_sf"/>
</dbReference>
<keyword evidence="10" id="KW-0472">Membrane</keyword>
<dbReference type="PANTHER" id="PTHR30612:SF0">
    <property type="entry name" value="CHLOROPLAST PROTEIN-TRANSPORTING ATPASE"/>
    <property type="match status" value="1"/>
</dbReference>
<dbReference type="Pfam" id="PF01043">
    <property type="entry name" value="SecA_PP_bind"/>
    <property type="match status" value="1"/>
</dbReference>
<evidence type="ECO:0000256" key="3">
    <source>
        <dbReference type="ARBA" id="ARBA00022490"/>
    </source>
</evidence>
<dbReference type="EMBL" id="BARW01027595">
    <property type="protein sequence ID" value="GAJ16186.1"/>
    <property type="molecule type" value="Genomic_DNA"/>
</dbReference>
<dbReference type="Pfam" id="PF21090">
    <property type="entry name" value="P-loop_SecA"/>
    <property type="match status" value="1"/>
</dbReference>
<feature type="non-terminal residue" evidence="12">
    <location>
        <position position="255"/>
    </location>
</feature>
<keyword evidence="3" id="KW-0963">Cytoplasm</keyword>
<dbReference type="SUPFAM" id="SSF81767">
    <property type="entry name" value="Pre-protein crosslinking domain of SecA"/>
    <property type="match status" value="1"/>
</dbReference>
<dbReference type="AlphaFoldDB" id="X1VKN6"/>
<dbReference type="InterPro" id="IPR027417">
    <property type="entry name" value="P-loop_NTPase"/>
</dbReference>
<dbReference type="SUPFAM" id="SSF52540">
    <property type="entry name" value="P-loop containing nucleoside triphosphate hydrolases"/>
    <property type="match status" value="1"/>
</dbReference>
<gene>
    <name evidence="12" type="ORF">S12H4_44743</name>
</gene>
<name>X1VKN6_9ZZZZ</name>
<evidence type="ECO:0000259" key="11">
    <source>
        <dbReference type="PROSITE" id="PS51196"/>
    </source>
</evidence>
<reference evidence="12" key="1">
    <citation type="journal article" date="2014" name="Front. Microbiol.">
        <title>High frequency of phylogenetically diverse reductive dehalogenase-homologous genes in deep subseafloor sedimentary metagenomes.</title>
        <authorList>
            <person name="Kawai M."/>
            <person name="Futagami T."/>
            <person name="Toyoda A."/>
            <person name="Takaki Y."/>
            <person name="Nishi S."/>
            <person name="Hori S."/>
            <person name="Arai W."/>
            <person name="Tsubouchi T."/>
            <person name="Morono Y."/>
            <person name="Uchiyama I."/>
            <person name="Ito T."/>
            <person name="Fujiyama A."/>
            <person name="Inagaki F."/>
            <person name="Takami H."/>
        </authorList>
    </citation>
    <scope>NUCLEOTIDE SEQUENCE</scope>
    <source>
        <strain evidence="12">Expedition CK06-06</strain>
    </source>
</reference>
<evidence type="ECO:0000313" key="12">
    <source>
        <dbReference type="EMBL" id="GAJ16186.1"/>
    </source>
</evidence>
<keyword evidence="6" id="KW-0067">ATP-binding</keyword>
<dbReference type="GO" id="GO:0005886">
    <property type="term" value="C:plasma membrane"/>
    <property type="evidence" value="ECO:0007669"/>
    <property type="project" value="TreeGrafter"/>
</dbReference>
<dbReference type="InterPro" id="IPR020937">
    <property type="entry name" value="SecA_CS"/>
</dbReference>
<dbReference type="CDD" id="cd18803">
    <property type="entry name" value="SF2_C_secA"/>
    <property type="match status" value="1"/>
</dbReference>
<dbReference type="GO" id="GO:0006886">
    <property type="term" value="P:intracellular protein transport"/>
    <property type="evidence" value="ECO:0007669"/>
    <property type="project" value="InterPro"/>
</dbReference>
<evidence type="ECO:0000256" key="9">
    <source>
        <dbReference type="ARBA" id="ARBA00023010"/>
    </source>
</evidence>
<dbReference type="Gene3D" id="3.40.50.300">
    <property type="entry name" value="P-loop containing nucleotide triphosphate hydrolases"/>
    <property type="match status" value="2"/>
</dbReference>
<evidence type="ECO:0000256" key="1">
    <source>
        <dbReference type="ARBA" id="ARBA00022448"/>
    </source>
</evidence>
<feature type="domain" description="SecA family profile" evidence="11">
    <location>
        <begin position="1"/>
        <end position="255"/>
    </location>
</feature>
<keyword evidence="7" id="KW-0653">Protein transport</keyword>
<keyword evidence="5" id="KW-0547">Nucleotide-binding</keyword>
<evidence type="ECO:0000256" key="6">
    <source>
        <dbReference type="ARBA" id="ARBA00022840"/>
    </source>
</evidence>
<dbReference type="InterPro" id="IPR000185">
    <property type="entry name" value="SecA"/>
</dbReference>
<dbReference type="GO" id="GO:0005829">
    <property type="term" value="C:cytosol"/>
    <property type="evidence" value="ECO:0007669"/>
    <property type="project" value="TreeGrafter"/>
</dbReference>
<evidence type="ECO:0000256" key="5">
    <source>
        <dbReference type="ARBA" id="ARBA00022741"/>
    </source>
</evidence>
<dbReference type="InterPro" id="IPR011115">
    <property type="entry name" value="SecA_DEAD"/>
</dbReference>
<dbReference type="InterPro" id="IPR044722">
    <property type="entry name" value="SecA_SF2_C"/>
</dbReference>
<accession>X1VKN6</accession>
<keyword evidence="9" id="KW-0811">Translocation</keyword>
<dbReference type="GO" id="GO:0006605">
    <property type="term" value="P:protein targeting"/>
    <property type="evidence" value="ECO:0007669"/>
    <property type="project" value="InterPro"/>
</dbReference>
<keyword evidence="2" id="KW-1003">Cell membrane</keyword>
<evidence type="ECO:0000256" key="7">
    <source>
        <dbReference type="ARBA" id="ARBA00022927"/>
    </source>
</evidence>
<keyword evidence="1" id="KW-0813">Transport</keyword>
<dbReference type="PANTHER" id="PTHR30612">
    <property type="entry name" value="SECA INNER MEMBRANE COMPONENT OF SEC PROTEIN SECRETION SYSTEM"/>
    <property type="match status" value="1"/>
</dbReference>
<dbReference type="GO" id="GO:0043952">
    <property type="term" value="P:protein transport by the Sec complex"/>
    <property type="evidence" value="ECO:0007669"/>
    <property type="project" value="TreeGrafter"/>
</dbReference>
<dbReference type="InterPro" id="IPR011130">
    <property type="entry name" value="SecA_preprotein_X-link_dom"/>
</dbReference>
<dbReference type="SMART" id="SM00957">
    <property type="entry name" value="SecA_DEAD"/>
    <property type="match status" value="1"/>
</dbReference>
<dbReference type="PRINTS" id="PR00906">
    <property type="entry name" value="SECA"/>
</dbReference>
<dbReference type="GO" id="GO:0017038">
    <property type="term" value="P:protein import"/>
    <property type="evidence" value="ECO:0007669"/>
    <property type="project" value="InterPro"/>
</dbReference>
<evidence type="ECO:0000256" key="10">
    <source>
        <dbReference type="ARBA" id="ARBA00023136"/>
    </source>
</evidence>
<dbReference type="PROSITE" id="PS51196">
    <property type="entry name" value="SECA_MOTOR_DEAD"/>
    <property type="match status" value="1"/>
</dbReference>
<dbReference type="InterPro" id="IPR014018">
    <property type="entry name" value="SecA_motor_DEAD"/>
</dbReference>
<dbReference type="SMART" id="SM00958">
    <property type="entry name" value="SecA_PP_bind"/>
    <property type="match status" value="1"/>
</dbReference>
<evidence type="ECO:0000256" key="2">
    <source>
        <dbReference type="ARBA" id="ARBA00022475"/>
    </source>
</evidence>
<comment type="caution">
    <text evidence="12">The sequence shown here is derived from an EMBL/GenBank/DDBJ whole genome shotgun (WGS) entry which is preliminary data.</text>
</comment>
<dbReference type="PROSITE" id="PS01312">
    <property type="entry name" value="SECA"/>
    <property type="match status" value="1"/>
</dbReference>
<protein>
    <recommendedName>
        <fullName evidence="11">SecA family profile domain-containing protein</fullName>
    </recommendedName>
</protein>
<dbReference type="GO" id="GO:0005524">
    <property type="term" value="F:ATP binding"/>
    <property type="evidence" value="ECO:0007669"/>
    <property type="project" value="UniProtKB-KW"/>
</dbReference>
<dbReference type="FunFam" id="3.40.50.300:FF:000531">
    <property type="entry name" value="Preprotein translocase subunit SecA"/>
    <property type="match status" value="1"/>
</dbReference>
<proteinExistence type="predicted"/>
<feature type="non-terminal residue" evidence="12">
    <location>
        <position position="1"/>
    </location>
</feature>
<keyword evidence="8" id="KW-1278">Translocase</keyword>